<reference evidence="1" key="2">
    <citation type="journal article" date="2015" name="Data Brief">
        <title>Shoot transcriptome of the giant reed, Arundo donax.</title>
        <authorList>
            <person name="Barrero R.A."/>
            <person name="Guerrero F.D."/>
            <person name="Moolhuijzen P."/>
            <person name="Goolsby J.A."/>
            <person name="Tidwell J."/>
            <person name="Bellgard S.E."/>
            <person name="Bellgard M.I."/>
        </authorList>
    </citation>
    <scope>NUCLEOTIDE SEQUENCE</scope>
    <source>
        <tissue evidence="1">Shoot tissue taken approximately 20 cm above the soil surface</tissue>
    </source>
</reference>
<proteinExistence type="predicted"/>
<protein>
    <submittedName>
        <fullName evidence="1">Uncharacterized protein</fullName>
    </submittedName>
</protein>
<organism evidence="1">
    <name type="scientific">Arundo donax</name>
    <name type="common">Giant reed</name>
    <name type="synonym">Donax arundinaceus</name>
    <dbReference type="NCBI Taxonomy" id="35708"/>
    <lineage>
        <taxon>Eukaryota</taxon>
        <taxon>Viridiplantae</taxon>
        <taxon>Streptophyta</taxon>
        <taxon>Embryophyta</taxon>
        <taxon>Tracheophyta</taxon>
        <taxon>Spermatophyta</taxon>
        <taxon>Magnoliopsida</taxon>
        <taxon>Liliopsida</taxon>
        <taxon>Poales</taxon>
        <taxon>Poaceae</taxon>
        <taxon>PACMAD clade</taxon>
        <taxon>Arundinoideae</taxon>
        <taxon>Arundineae</taxon>
        <taxon>Arundo</taxon>
    </lineage>
</organism>
<dbReference type="EMBL" id="GBRH01242672">
    <property type="protein sequence ID" value="JAD55223.1"/>
    <property type="molecule type" value="Transcribed_RNA"/>
</dbReference>
<accession>A0A0A9AZB8</accession>
<reference evidence="1" key="1">
    <citation type="submission" date="2014-09" db="EMBL/GenBank/DDBJ databases">
        <authorList>
            <person name="Magalhaes I.L.F."/>
            <person name="Oliveira U."/>
            <person name="Santos F.R."/>
            <person name="Vidigal T.H.D.A."/>
            <person name="Brescovit A.D."/>
            <person name="Santos A.J."/>
        </authorList>
    </citation>
    <scope>NUCLEOTIDE SEQUENCE</scope>
    <source>
        <tissue evidence="1">Shoot tissue taken approximately 20 cm above the soil surface</tissue>
    </source>
</reference>
<dbReference type="AlphaFoldDB" id="A0A0A9AZB8"/>
<evidence type="ECO:0000313" key="1">
    <source>
        <dbReference type="EMBL" id="JAD55223.1"/>
    </source>
</evidence>
<sequence length="18" mass="2075">MLHALNVDSTFYFIVSSM</sequence>
<name>A0A0A9AZB8_ARUDO</name>